<comment type="subcellular location">
    <subcellularLocation>
        <location evidence="1">Mitochondrion matrix</location>
        <location evidence="1">Mitochondrion nucleoid</location>
    </subcellularLocation>
</comment>
<evidence type="ECO:0000256" key="9">
    <source>
        <dbReference type="ARBA" id="ARBA00023271"/>
    </source>
</evidence>
<reference evidence="11 12" key="1">
    <citation type="submission" date="2022-12" db="EMBL/GenBank/DDBJ databases">
        <title>Genomic features and morphological characterization of a novel Knufia sp. strain isolated from spacecraft assembly facility.</title>
        <authorList>
            <person name="Teixeira M."/>
            <person name="Chander A.M."/>
            <person name="Stajich J.E."/>
            <person name="Venkateswaran K."/>
        </authorList>
    </citation>
    <scope>NUCLEOTIDE SEQUENCE [LARGE SCALE GENOMIC DNA]</scope>
    <source>
        <strain evidence="11 12">FJI-L2-BK-P2</strain>
    </source>
</reference>
<comment type="similarity">
    <text evidence="2">Belongs to the MGM101 family.</text>
</comment>
<keyword evidence="7" id="KW-0496">Mitochondrion</keyword>
<dbReference type="InterPro" id="IPR009446">
    <property type="entry name" value="Mgm101"/>
</dbReference>
<dbReference type="PANTHER" id="PTHR31404:SF0">
    <property type="entry name" value="MITOCHONDRIAL GENOME MAINTENANCE PROTEIN MGM101"/>
    <property type="match status" value="1"/>
</dbReference>
<evidence type="ECO:0000313" key="11">
    <source>
        <dbReference type="EMBL" id="KAK5948867.1"/>
    </source>
</evidence>
<dbReference type="GO" id="GO:0003697">
    <property type="term" value="F:single-stranded DNA binding"/>
    <property type="evidence" value="ECO:0007669"/>
    <property type="project" value="InterPro"/>
</dbReference>
<keyword evidence="6" id="KW-0238">DNA-binding</keyword>
<evidence type="ECO:0000256" key="2">
    <source>
        <dbReference type="ARBA" id="ARBA00007053"/>
    </source>
</evidence>
<evidence type="ECO:0000256" key="5">
    <source>
        <dbReference type="ARBA" id="ARBA00022946"/>
    </source>
</evidence>
<evidence type="ECO:0000313" key="12">
    <source>
        <dbReference type="Proteomes" id="UP001316803"/>
    </source>
</evidence>
<evidence type="ECO:0000256" key="7">
    <source>
        <dbReference type="ARBA" id="ARBA00023128"/>
    </source>
</evidence>
<sequence length="273" mass="30633">MTEAAKKITKEELEEEFDDWDKRIFSTGCRDEQLRMNDCYYDNKDWRVCKKEAAAKPATASAASTENALSPDKSTPQASSLPLNESDPSRVDWSRSFHGLSQEAFPKEAAEVLLAPIDPQSVEIKPDGIVYMPEIWYRRTLNKAFGPGAWGLAPRGETIVTDKAVTREYALVAHGRLVSIARGEQDYFSKDGIPTASEGCKSNAMVRCCKDLGIASELWDPRFIREWKAKYGREAFVEHQVSKKRTKIWLRKGDSVQYPFKETTGAGARSVGP</sequence>
<proteinExistence type="inferred from homology"/>
<evidence type="ECO:0000256" key="6">
    <source>
        <dbReference type="ARBA" id="ARBA00023125"/>
    </source>
</evidence>
<accession>A0AAN8EEL7</accession>
<dbReference type="Proteomes" id="UP001316803">
    <property type="component" value="Unassembled WGS sequence"/>
</dbReference>
<comment type="caution">
    <text evidence="11">The sequence shown here is derived from an EMBL/GenBank/DDBJ whole genome shotgun (WGS) entry which is preliminary data.</text>
</comment>
<feature type="compositionally biased region" description="Polar residues" evidence="10">
    <location>
        <begin position="72"/>
        <end position="83"/>
    </location>
</feature>
<evidence type="ECO:0000256" key="8">
    <source>
        <dbReference type="ARBA" id="ARBA00023204"/>
    </source>
</evidence>
<dbReference type="EMBL" id="JAKLMC020000042">
    <property type="protein sequence ID" value="KAK5948867.1"/>
    <property type="molecule type" value="Genomic_DNA"/>
</dbReference>
<gene>
    <name evidence="11" type="ORF">OHC33_010118</name>
</gene>
<dbReference type="GO" id="GO:0000725">
    <property type="term" value="P:recombinational repair"/>
    <property type="evidence" value="ECO:0007669"/>
    <property type="project" value="TreeGrafter"/>
</dbReference>
<keyword evidence="9" id="KW-1135">Mitochondrion nucleoid</keyword>
<protein>
    <recommendedName>
        <fullName evidence="3">Mitochondrial genome maintenance protein MGM101</fullName>
    </recommendedName>
</protein>
<evidence type="ECO:0000256" key="1">
    <source>
        <dbReference type="ARBA" id="ARBA00004436"/>
    </source>
</evidence>
<feature type="region of interest" description="Disordered" evidence="10">
    <location>
        <begin position="55"/>
        <end position="87"/>
    </location>
</feature>
<keyword evidence="4" id="KW-0227">DNA damage</keyword>
<dbReference type="PANTHER" id="PTHR31404">
    <property type="entry name" value="MITOCHONDRIAL GENOME MAINTENANCE PROTEIN MGM101"/>
    <property type="match status" value="1"/>
</dbReference>
<evidence type="ECO:0000256" key="3">
    <source>
        <dbReference type="ARBA" id="ARBA00013628"/>
    </source>
</evidence>
<name>A0AAN8EEL7_9EURO</name>
<dbReference type="GO" id="GO:0036297">
    <property type="term" value="P:interstrand cross-link repair"/>
    <property type="evidence" value="ECO:0007669"/>
    <property type="project" value="TreeGrafter"/>
</dbReference>
<dbReference type="Pfam" id="PF06420">
    <property type="entry name" value="Mgm101p"/>
    <property type="match status" value="1"/>
</dbReference>
<dbReference type="GO" id="GO:0000262">
    <property type="term" value="C:mitochondrial chromosome"/>
    <property type="evidence" value="ECO:0007669"/>
    <property type="project" value="InterPro"/>
</dbReference>
<keyword evidence="5" id="KW-0809">Transit peptide</keyword>
<feature type="compositionally biased region" description="Low complexity" evidence="10">
    <location>
        <begin position="55"/>
        <end position="66"/>
    </location>
</feature>
<evidence type="ECO:0000256" key="10">
    <source>
        <dbReference type="SAM" id="MobiDB-lite"/>
    </source>
</evidence>
<organism evidence="11 12">
    <name type="scientific">Knufia fluminis</name>
    <dbReference type="NCBI Taxonomy" id="191047"/>
    <lineage>
        <taxon>Eukaryota</taxon>
        <taxon>Fungi</taxon>
        <taxon>Dikarya</taxon>
        <taxon>Ascomycota</taxon>
        <taxon>Pezizomycotina</taxon>
        <taxon>Eurotiomycetes</taxon>
        <taxon>Chaetothyriomycetidae</taxon>
        <taxon>Chaetothyriales</taxon>
        <taxon>Trichomeriaceae</taxon>
        <taxon>Knufia</taxon>
    </lineage>
</organism>
<keyword evidence="8" id="KW-0234">DNA repair</keyword>
<evidence type="ECO:0000256" key="4">
    <source>
        <dbReference type="ARBA" id="ARBA00022763"/>
    </source>
</evidence>
<keyword evidence="12" id="KW-1185">Reference proteome</keyword>
<dbReference type="AlphaFoldDB" id="A0AAN8EEL7"/>